<reference evidence="2 3" key="1">
    <citation type="journal article" date="2007" name="Science">
        <title>The Chlamydomonas genome reveals the evolution of key animal and plant functions.</title>
        <authorList>
            <person name="Merchant S.S."/>
            <person name="Prochnik S.E."/>
            <person name="Vallon O."/>
            <person name="Harris E.H."/>
            <person name="Karpowicz S.J."/>
            <person name="Witman G.B."/>
            <person name="Terry A."/>
            <person name="Salamov A."/>
            <person name="Fritz-Laylin L.K."/>
            <person name="Marechal-Drouard L."/>
            <person name="Marshall W.F."/>
            <person name="Qu L.H."/>
            <person name="Nelson D.R."/>
            <person name="Sanderfoot A.A."/>
            <person name="Spalding M.H."/>
            <person name="Kapitonov V.V."/>
            <person name="Ren Q."/>
            <person name="Ferris P."/>
            <person name="Lindquist E."/>
            <person name="Shapiro H."/>
            <person name="Lucas S.M."/>
            <person name="Grimwood J."/>
            <person name="Schmutz J."/>
            <person name="Cardol P."/>
            <person name="Cerutti H."/>
            <person name="Chanfreau G."/>
            <person name="Chen C.L."/>
            <person name="Cognat V."/>
            <person name="Croft M.T."/>
            <person name="Dent R."/>
            <person name="Dutcher S."/>
            <person name="Fernandez E."/>
            <person name="Fukuzawa H."/>
            <person name="Gonzalez-Ballester D."/>
            <person name="Gonzalez-Halphen D."/>
            <person name="Hallmann A."/>
            <person name="Hanikenne M."/>
            <person name="Hippler M."/>
            <person name="Inwood W."/>
            <person name="Jabbari K."/>
            <person name="Kalanon M."/>
            <person name="Kuras R."/>
            <person name="Lefebvre P.A."/>
            <person name="Lemaire S.D."/>
            <person name="Lobanov A.V."/>
            <person name="Lohr M."/>
            <person name="Manuell A."/>
            <person name="Meier I."/>
            <person name="Mets L."/>
            <person name="Mittag M."/>
            <person name="Mittelmeier T."/>
            <person name="Moroney J.V."/>
            <person name="Moseley J."/>
            <person name="Napoli C."/>
            <person name="Nedelcu A.M."/>
            <person name="Niyogi K."/>
            <person name="Novoselov S.V."/>
            <person name="Paulsen I.T."/>
            <person name="Pazour G."/>
            <person name="Purton S."/>
            <person name="Ral J.P."/>
            <person name="Riano-Pachon D.M."/>
            <person name="Riekhof W."/>
            <person name="Rymarquis L."/>
            <person name="Schroda M."/>
            <person name="Stern D."/>
            <person name="Umen J."/>
            <person name="Willows R."/>
            <person name="Wilson N."/>
            <person name="Zimmer S.L."/>
            <person name="Allmer J."/>
            <person name="Balk J."/>
            <person name="Bisova K."/>
            <person name="Chen C.J."/>
            <person name="Elias M."/>
            <person name="Gendler K."/>
            <person name="Hauser C."/>
            <person name="Lamb M.R."/>
            <person name="Ledford H."/>
            <person name="Long J.C."/>
            <person name="Minagawa J."/>
            <person name="Page M.D."/>
            <person name="Pan J."/>
            <person name="Pootakham W."/>
            <person name="Roje S."/>
            <person name="Rose A."/>
            <person name="Stahlberg E."/>
            <person name="Terauchi A.M."/>
            <person name="Yang P."/>
            <person name="Ball S."/>
            <person name="Bowler C."/>
            <person name="Dieckmann C.L."/>
            <person name="Gladyshev V.N."/>
            <person name="Green P."/>
            <person name="Jorgensen R."/>
            <person name="Mayfield S."/>
            <person name="Mueller-Roeber B."/>
            <person name="Rajamani S."/>
            <person name="Sayre R.T."/>
            <person name="Brokstein P."/>
            <person name="Dubchak I."/>
            <person name="Goodstein D."/>
            <person name="Hornick L."/>
            <person name="Huang Y.W."/>
            <person name="Jhaveri J."/>
            <person name="Luo Y."/>
            <person name="Martinez D."/>
            <person name="Ngau W.C."/>
            <person name="Otillar B."/>
            <person name="Poliakov A."/>
            <person name="Porter A."/>
            <person name="Szajkowski L."/>
            <person name="Werner G."/>
            <person name="Zhou K."/>
            <person name="Grigoriev I.V."/>
            <person name="Rokhsar D.S."/>
            <person name="Grossman A.R."/>
        </authorList>
    </citation>
    <scope>NUCLEOTIDE SEQUENCE [LARGE SCALE GENOMIC DNA]</scope>
    <source>
        <strain evidence="3">CC-503</strain>
    </source>
</reference>
<protein>
    <recommendedName>
        <fullName evidence="4">START domain-containing protein</fullName>
    </recommendedName>
</protein>
<proteinExistence type="predicted"/>
<dbReference type="STRING" id="3055.A0A2K3E5N4"/>
<dbReference type="AlphaFoldDB" id="A0A2K3E5N4"/>
<dbReference type="KEGG" id="cre:CHLRE_01g014900v5"/>
<gene>
    <name evidence="2" type="ORF">CHLRE_01g014900v5</name>
</gene>
<dbReference type="Gene3D" id="3.30.530.20">
    <property type="match status" value="1"/>
</dbReference>
<dbReference type="ExpressionAtlas" id="A0A2K3E5N4">
    <property type="expression patterns" value="baseline"/>
</dbReference>
<sequence>MQNEGEAPMPGCLCFRPRRPKPKSLAVPATAPAPGTAQPADAGRGVVGPVADPAAASAPATAPNPDLAPAALTPPSTAQQLEAPALASTQPLDGTSSPEPTPAANTGSEVATATAEAAGTNAQAPYAELLQVEARAGSASSTSSAYYSAGGWSHFDEEGEWLGPPAGRTHSAESVDRRARSQGLSISGAGAGGGALASQVAANRPTAPHHGLHPQHQLPPPYQTLHPHAHAHAHEPGHPAQAASAILAAPQNGHAAAAPATTSAAVAAAAAASPKSVASSVMVVAEASSRAVAMPLVETEGFPVPPPETREALLDRVTELYAIQGRPCKACQVLLQYCKANDLKPDTLHPDLKARDMPDADGLAKVVQGVTDGLEDLASDEGWQLVRDDELRLLYKAVPKSNVHCFRARCILDAPTEHLVALSREVDLCPTWNKYCTSAHVLKEASPTDVTVYMSLYVPWPFNDVGFVVEANGADLYEEEGRLIIAFASPDSKESGVQLPAGAEKHRKVKLLRPSCMSFTPLPPKTPGGPQRTLCQVQTYVNPGISVPSFIISFVLKVLSPFVFGAVQKVLASAFKSPTGPLPSRLQQRELLYGLVKRRTEAYLAKQQQQQDQVP</sequence>
<evidence type="ECO:0000256" key="1">
    <source>
        <dbReference type="SAM" id="MobiDB-lite"/>
    </source>
</evidence>
<dbReference type="RefSeq" id="XP_042928290.1">
    <property type="nucleotide sequence ID" value="XM_043058376.1"/>
</dbReference>
<evidence type="ECO:0000313" key="3">
    <source>
        <dbReference type="Proteomes" id="UP000006906"/>
    </source>
</evidence>
<accession>A0A2K3E5N4</accession>
<organism evidence="2 3">
    <name type="scientific">Chlamydomonas reinhardtii</name>
    <name type="common">Chlamydomonas smithii</name>
    <dbReference type="NCBI Taxonomy" id="3055"/>
    <lineage>
        <taxon>Eukaryota</taxon>
        <taxon>Viridiplantae</taxon>
        <taxon>Chlorophyta</taxon>
        <taxon>core chlorophytes</taxon>
        <taxon>Chlorophyceae</taxon>
        <taxon>CS clade</taxon>
        <taxon>Chlamydomonadales</taxon>
        <taxon>Chlamydomonadaceae</taxon>
        <taxon>Chlamydomonas</taxon>
    </lineage>
</organism>
<dbReference type="OrthoDB" id="539925at2759"/>
<dbReference type="Proteomes" id="UP000006906">
    <property type="component" value="Chromosome 1"/>
</dbReference>
<dbReference type="Gramene" id="PNW88115">
    <property type="protein sequence ID" value="PNW88115"/>
    <property type="gene ID" value="CHLRE_01g014900v5"/>
</dbReference>
<evidence type="ECO:0008006" key="4">
    <source>
        <dbReference type="Google" id="ProtNLM"/>
    </source>
</evidence>
<dbReference type="InParanoid" id="A0A2K3E5N4"/>
<dbReference type="SUPFAM" id="SSF55961">
    <property type="entry name" value="Bet v1-like"/>
    <property type="match status" value="1"/>
</dbReference>
<feature type="region of interest" description="Disordered" evidence="1">
    <location>
        <begin position="1"/>
        <end position="113"/>
    </location>
</feature>
<feature type="region of interest" description="Disordered" evidence="1">
    <location>
        <begin position="158"/>
        <end position="241"/>
    </location>
</feature>
<feature type="compositionally biased region" description="Low complexity" evidence="1">
    <location>
        <begin position="26"/>
        <end position="78"/>
    </location>
</feature>
<dbReference type="GeneID" id="5715096"/>
<evidence type="ECO:0000313" key="2">
    <source>
        <dbReference type="EMBL" id="PNW88115.1"/>
    </source>
</evidence>
<feature type="compositionally biased region" description="Basic and acidic residues" evidence="1">
    <location>
        <begin position="170"/>
        <end position="179"/>
    </location>
</feature>
<keyword evidence="3" id="KW-1185">Reference proteome</keyword>
<dbReference type="PaxDb" id="3055-EDP09640"/>
<dbReference type="EMBL" id="CM008962">
    <property type="protein sequence ID" value="PNW88115.1"/>
    <property type="molecule type" value="Genomic_DNA"/>
</dbReference>
<feature type="compositionally biased region" description="Polar residues" evidence="1">
    <location>
        <begin position="87"/>
        <end position="109"/>
    </location>
</feature>
<name>A0A2K3E5N4_CHLRE</name>
<dbReference type="InterPro" id="IPR023393">
    <property type="entry name" value="START-like_dom_sf"/>
</dbReference>